<evidence type="ECO:0000313" key="3">
    <source>
        <dbReference type="EMBL" id="CAB3762463.1"/>
    </source>
</evidence>
<dbReference type="Proteomes" id="UP000494363">
    <property type="component" value="Unassembled WGS sequence"/>
</dbReference>
<dbReference type="AlphaFoldDB" id="A0A6J5E7W7"/>
<gene>
    <name evidence="3" type="ORF">LMG29542_04364</name>
</gene>
<feature type="region of interest" description="Disordered" evidence="1">
    <location>
        <begin position="1"/>
        <end position="20"/>
    </location>
</feature>
<reference evidence="3 4" key="1">
    <citation type="submission" date="2020-04" db="EMBL/GenBank/DDBJ databases">
        <authorList>
            <person name="De Canck E."/>
        </authorList>
    </citation>
    <scope>NUCLEOTIDE SEQUENCE [LARGE SCALE GENOMIC DNA]</scope>
    <source>
        <strain evidence="3 4">LMG 29542</strain>
    </source>
</reference>
<evidence type="ECO:0000256" key="2">
    <source>
        <dbReference type="SAM" id="Phobius"/>
    </source>
</evidence>
<protein>
    <submittedName>
        <fullName evidence="3">Uncharacterized protein</fullName>
    </submittedName>
</protein>
<keyword evidence="4" id="KW-1185">Reference proteome</keyword>
<evidence type="ECO:0000256" key="1">
    <source>
        <dbReference type="SAM" id="MobiDB-lite"/>
    </source>
</evidence>
<proteinExistence type="predicted"/>
<feature type="transmembrane region" description="Helical" evidence="2">
    <location>
        <begin position="59"/>
        <end position="79"/>
    </location>
</feature>
<dbReference type="EMBL" id="CADIKH010000020">
    <property type="protein sequence ID" value="CAB3762463.1"/>
    <property type="molecule type" value="Genomic_DNA"/>
</dbReference>
<evidence type="ECO:0000313" key="4">
    <source>
        <dbReference type="Proteomes" id="UP000494363"/>
    </source>
</evidence>
<organism evidence="3 4">
    <name type="scientific">Paraburkholderia humisilvae</name>
    <dbReference type="NCBI Taxonomy" id="627669"/>
    <lineage>
        <taxon>Bacteria</taxon>
        <taxon>Pseudomonadati</taxon>
        <taxon>Pseudomonadota</taxon>
        <taxon>Betaproteobacteria</taxon>
        <taxon>Burkholderiales</taxon>
        <taxon>Burkholderiaceae</taxon>
        <taxon>Paraburkholderia</taxon>
    </lineage>
</organism>
<keyword evidence="2" id="KW-0472">Membrane</keyword>
<name>A0A6J5E7W7_9BURK</name>
<keyword evidence="2" id="KW-0812">Transmembrane</keyword>
<keyword evidence="2" id="KW-1133">Transmembrane helix</keyword>
<accession>A0A6J5E7W7</accession>
<sequence length="84" mass="9797">MQALLESPAPNNRKANMGIQDRDWYRDELNRREGYRPSRHQPVHPALRHLHTGRSTPKFVIALAWVGVGALLYIAFTVLQHYHR</sequence>